<evidence type="ECO:0000256" key="4">
    <source>
        <dbReference type="ARBA" id="ARBA00019425"/>
    </source>
</evidence>
<evidence type="ECO:0000256" key="11">
    <source>
        <dbReference type="ARBA" id="ARBA00022723"/>
    </source>
</evidence>
<evidence type="ECO:0000256" key="16">
    <source>
        <dbReference type="PIRSR" id="PIRSR000169-1"/>
    </source>
</evidence>
<keyword evidence="7" id="KW-0997">Cell inner membrane</keyword>
<dbReference type="InterPro" id="IPR034804">
    <property type="entry name" value="SQR/QFR_C/D"/>
</dbReference>
<keyword evidence="15 18" id="KW-0472">Membrane</keyword>
<gene>
    <name evidence="19" type="ORF">A2140_01310</name>
</gene>
<evidence type="ECO:0000256" key="12">
    <source>
        <dbReference type="ARBA" id="ARBA00022982"/>
    </source>
</evidence>
<keyword evidence="9 17" id="KW-0349">Heme</keyword>
<comment type="function">
    <text evidence="1">Membrane-anchoring subunit of succinate dehydrogenase (SDH).</text>
</comment>
<keyword evidence="10 18" id="KW-0812">Transmembrane</keyword>
<keyword evidence="11 17" id="KW-0479">Metal-binding</keyword>
<dbReference type="AlphaFoldDB" id="A0A1F6SWY4"/>
<feature type="transmembrane region" description="Helical" evidence="18">
    <location>
        <begin position="60"/>
        <end position="81"/>
    </location>
</feature>
<evidence type="ECO:0000256" key="7">
    <source>
        <dbReference type="ARBA" id="ARBA00022519"/>
    </source>
</evidence>
<dbReference type="GO" id="GO:0009055">
    <property type="term" value="F:electron transfer activity"/>
    <property type="evidence" value="ECO:0007669"/>
    <property type="project" value="TreeGrafter"/>
</dbReference>
<dbReference type="SUPFAM" id="SSF81343">
    <property type="entry name" value="Fumarate reductase respiratory complex transmembrane subunits"/>
    <property type="match status" value="1"/>
</dbReference>
<dbReference type="EMBL" id="MFSQ01000147">
    <property type="protein sequence ID" value="OGI37428.1"/>
    <property type="molecule type" value="Genomic_DNA"/>
</dbReference>
<accession>A0A1F6SWY4</accession>
<reference evidence="19 20" key="1">
    <citation type="journal article" date="2016" name="Nat. Commun.">
        <title>Thousands of microbial genomes shed light on interconnected biogeochemical processes in an aquifer system.</title>
        <authorList>
            <person name="Anantharaman K."/>
            <person name="Brown C.T."/>
            <person name="Hug L.A."/>
            <person name="Sharon I."/>
            <person name="Castelle C.J."/>
            <person name="Probst A.J."/>
            <person name="Thomas B.C."/>
            <person name="Singh A."/>
            <person name="Wilkins M.J."/>
            <person name="Karaoz U."/>
            <person name="Brodie E.L."/>
            <person name="Williams K.H."/>
            <person name="Hubbard S.S."/>
            <person name="Banfield J.F."/>
        </authorList>
    </citation>
    <scope>NUCLEOTIDE SEQUENCE [LARGE SCALE GENOMIC DNA]</scope>
</reference>
<keyword evidence="13 18" id="KW-1133">Transmembrane helix</keyword>
<keyword evidence="8" id="KW-0816">Tricarboxylic acid cycle</keyword>
<evidence type="ECO:0000256" key="10">
    <source>
        <dbReference type="ARBA" id="ARBA00022692"/>
    </source>
</evidence>
<dbReference type="STRING" id="1817756.A2140_01310"/>
<evidence type="ECO:0000256" key="15">
    <source>
        <dbReference type="ARBA" id="ARBA00023136"/>
    </source>
</evidence>
<dbReference type="UniPathway" id="UPA00223"/>
<dbReference type="Proteomes" id="UP000178379">
    <property type="component" value="Unassembled WGS sequence"/>
</dbReference>
<evidence type="ECO:0000256" key="9">
    <source>
        <dbReference type="ARBA" id="ARBA00022617"/>
    </source>
</evidence>
<evidence type="ECO:0000256" key="8">
    <source>
        <dbReference type="ARBA" id="ARBA00022532"/>
    </source>
</evidence>
<comment type="pathway">
    <text evidence="3">Carbohydrate metabolism; tricarboxylic acid cycle.</text>
</comment>
<dbReference type="PANTHER" id="PTHR38689">
    <property type="entry name" value="SUCCINATE DEHYDROGENASE HYDROPHOBIC MEMBRANE ANCHOR SUBUNIT"/>
    <property type="match status" value="1"/>
</dbReference>
<dbReference type="PIRSF" id="PIRSF000169">
    <property type="entry name" value="SDH_D"/>
    <property type="match status" value="1"/>
</dbReference>
<dbReference type="InterPro" id="IPR014312">
    <property type="entry name" value="Succ_DH_anchor"/>
</dbReference>
<evidence type="ECO:0000256" key="5">
    <source>
        <dbReference type="ARBA" id="ARBA00022448"/>
    </source>
</evidence>
<evidence type="ECO:0000256" key="13">
    <source>
        <dbReference type="ARBA" id="ARBA00022989"/>
    </source>
</evidence>
<dbReference type="GO" id="GO:0006099">
    <property type="term" value="P:tricarboxylic acid cycle"/>
    <property type="evidence" value="ECO:0007669"/>
    <property type="project" value="UniProtKB-UniPathway"/>
</dbReference>
<name>A0A1F6SWY4_9PROT</name>
<dbReference type="Pfam" id="PF01127">
    <property type="entry name" value="Sdh_cyt"/>
    <property type="match status" value="1"/>
</dbReference>
<organism evidence="19 20">
    <name type="scientific">Candidatus Muproteobacteria bacterium RBG_16_62_13</name>
    <dbReference type="NCBI Taxonomy" id="1817756"/>
    <lineage>
        <taxon>Bacteria</taxon>
        <taxon>Pseudomonadati</taxon>
        <taxon>Pseudomonadota</taxon>
        <taxon>Candidatus Muproteobacteria</taxon>
    </lineage>
</organism>
<evidence type="ECO:0000256" key="18">
    <source>
        <dbReference type="SAM" id="Phobius"/>
    </source>
</evidence>
<keyword evidence="5" id="KW-0813">Transport</keyword>
<evidence type="ECO:0000256" key="3">
    <source>
        <dbReference type="ARBA" id="ARBA00005163"/>
    </source>
</evidence>
<comment type="caution">
    <text evidence="19">The sequence shown here is derived from an EMBL/GenBank/DDBJ whole genome shotgun (WGS) entry which is preliminary data.</text>
</comment>
<feature type="binding site" description="axial binding residue" evidence="17">
    <location>
        <position position="72"/>
    </location>
    <ligand>
        <name>heme</name>
        <dbReference type="ChEBI" id="CHEBI:30413"/>
        <note>ligand shared with second transmembrane subunit</note>
    </ligand>
    <ligandPart>
        <name>Fe</name>
        <dbReference type="ChEBI" id="CHEBI:18248"/>
    </ligandPart>
</feature>
<proteinExistence type="predicted"/>
<dbReference type="PANTHER" id="PTHR38689:SF1">
    <property type="entry name" value="SUCCINATE DEHYDROGENASE HYDROPHOBIC MEMBRANE ANCHOR SUBUNIT"/>
    <property type="match status" value="1"/>
</dbReference>
<dbReference type="GO" id="GO:0046872">
    <property type="term" value="F:metal ion binding"/>
    <property type="evidence" value="ECO:0007669"/>
    <property type="project" value="UniProtKB-KW"/>
</dbReference>
<evidence type="ECO:0000313" key="20">
    <source>
        <dbReference type="Proteomes" id="UP000178379"/>
    </source>
</evidence>
<protein>
    <recommendedName>
        <fullName evidence="4">Succinate dehydrogenase hydrophobic membrane anchor subunit</fullName>
    </recommendedName>
</protein>
<evidence type="ECO:0000256" key="17">
    <source>
        <dbReference type="PIRSR" id="PIRSR000169-2"/>
    </source>
</evidence>
<evidence type="ECO:0000256" key="2">
    <source>
        <dbReference type="ARBA" id="ARBA00004429"/>
    </source>
</evidence>
<feature type="transmembrane region" description="Helical" evidence="18">
    <location>
        <begin position="93"/>
        <end position="114"/>
    </location>
</feature>
<comment type="subcellular location">
    <subcellularLocation>
        <location evidence="2">Cell inner membrane</location>
        <topology evidence="2">Multi-pass membrane protein</topology>
    </subcellularLocation>
</comment>
<dbReference type="GO" id="GO:0020037">
    <property type="term" value="F:heme binding"/>
    <property type="evidence" value="ECO:0007669"/>
    <property type="project" value="InterPro"/>
</dbReference>
<dbReference type="InterPro" id="IPR000701">
    <property type="entry name" value="SuccDH_FuR_B_TM-su"/>
</dbReference>
<feature type="transmembrane region" description="Helical" evidence="18">
    <location>
        <begin position="21"/>
        <end position="40"/>
    </location>
</feature>
<evidence type="ECO:0000256" key="1">
    <source>
        <dbReference type="ARBA" id="ARBA00004050"/>
    </source>
</evidence>
<comment type="cofactor">
    <cofactor evidence="17">
        <name>heme</name>
        <dbReference type="ChEBI" id="CHEBI:30413"/>
    </cofactor>
    <text evidence="17">The heme is bound between the two transmembrane subunits.</text>
</comment>
<dbReference type="GO" id="GO:0005886">
    <property type="term" value="C:plasma membrane"/>
    <property type="evidence" value="ECO:0007669"/>
    <property type="project" value="UniProtKB-SubCell"/>
</dbReference>
<keyword evidence="14 17" id="KW-0408">Iron</keyword>
<feature type="binding site" evidence="16">
    <location>
        <position position="84"/>
    </location>
    <ligand>
        <name>a ubiquinone</name>
        <dbReference type="ChEBI" id="CHEBI:16389"/>
    </ligand>
</feature>
<dbReference type="GO" id="GO:0017004">
    <property type="term" value="P:cytochrome complex assembly"/>
    <property type="evidence" value="ECO:0007669"/>
    <property type="project" value="TreeGrafter"/>
</dbReference>
<dbReference type="NCBIfam" id="TIGR02968">
    <property type="entry name" value="succ_dehyd_anc"/>
    <property type="match status" value="1"/>
</dbReference>
<dbReference type="CDD" id="cd03494">
    <property type="entry name" value="SQR_TypeC_SdhD"/>
    <property type="match status" value="1"/>
</dbReference>
<keyword evidence="12" id="KW-0249">Electron transport</keyword>
<sequence length="120" mass="13129">MRPARPNPSAHSGLTEWLLQRATAVCLSAFLLYIVVRLVVDPPADHTAWRAWFGQGGVRIVWALTFAALLIHAWIGLRSVFIDYLRSTALRLLCYLLTALGLLAMALWCAQLLLSAGGGA</sequence>
<evidence type="ECO:0000256" key="6">
    <source>
        <dbReference type="ARBA" id="ARBA00022475"/>
    </source>
</evidence>
<evidence type="ECO:0000256" key="14">
    <source>
        <dbReference type="ARBA" id="ARBA00023004"/>
    </source>
</evidence>
<evidence type="ECO:0000313" key="19">
    <source>
        <dbReference type="EMBL" id="OGI37428.1"/>
    </source>
</evidence>
<keyword evidence="6" id="KW-1003">Cell membrane</keyword>
<dbReference type="Gene3D" id="1.20.1300.10">
    <property type="entry name" value="Fumarate reductase/succinate dehydrogenase, transmembrane subunit"/>
    <property type="match status" value="1"/>
</dbReference>